<dbReference type="Gene3D" id="3.40.50.1820">
    <property type="entry name" value="alpha/beta hydrolase"/>
    <property type="match status" value="1"/>
</dbReference>
<keyword evidence="1 4" id="KW-0378">Hydrolase</keyword>
<dbReference type="InterPro" id="IPR013094">
    <property type="entry name" value="AB_hydrolase_3"/>
</dbReference>
<dbReference type="Pfam" id="PF07859">
    <property type="entry name" value="Abhydrolase_3"/>
    <property type="match status" value="1"/>
</dbReference>
<proteinExistence type="predicted"/>
<reference evidence="4 5" key="1">
    <citation type="journal article" date="2018" name="Mol. Biol. Evol.">
        <title>Broad Genomic Sampling Reveals a Smut Pathogenic Ancestry of the Fungal Clade Ustilaginomycotina.</title>
        <authorList>
            <person name="Kijpornyongpan T."/>
            <person name="Mondo S.J."/>
            <person name="Barry K."/>
            <person name="Sandor L."/>
            <person name="Lee J."/>
            <person name="Lipzen A."/>
            <person name="Pangilinan J."/>
            <person name="LaButti K."/>
            <person name="Hainaut M."/>
            <person name="Henrissat B."/>
            <person name="Grigoriev I.V."/>
            <person name="Spatafora J.W."/>
            <person name="Aime M.C."/>
        </authorList>
    </citation>
    <scope>NUCLEOTIDE SEQUENCE [LARGE SCALE GENOMIC DNA]</scope>
    <source>
        <strain evidence="4 5">MCA 4198</strain>
    </source>
</reference>
<dbReference type="Pfam" id="PF00326">
    <property type="entry name" value="Peptidase_S9"/>
    <property type="match status" value="1"/>
</dbReference>
<sequence length="351" mass="36755">MAGDDAAGGSSRWRSVTYDNEHGIGLDYLSPPAGTHGAPFFFVVHGGSFVAGNRWSVGSWPVAIALKRGWGYVTVDYRLLPESSAAEGVSDVLRAWDFVTSGKLNTASSSLDGAKGIPLGASAGGHAARSVAALATPTPVALLEVYPAPPLDHEAYYSPLPTSVPHPLLTPEVHPAVLEALKSGQKAFTGSIIGPLPILGLPEDIMHQKALANGLSEEEIERLGAARPMAEADHLRNALSIHLLNQGIMGEKFEGPNKDADWAKTPKNPALAAAEKGAAWPPTCVVHGDADFLVPFALSEAYVAQLTEAGVSDVRLVRAPGGNHGFDVACDASSQPVREVEAFLDDVKALK</sequence>
<dbReference type="GO" id="GO:0006508">
    <property type="term" value="P:proteolysis"/>
    <property type="evidence" value="ECO:0007669"/>
    <property type="project" value="InterPro"/>
</dbReference>
<dbReference type="InterPro" id="IPR029058">
    <property type="entry name" value="AB_hydrolase_fold"/>
</dbReference>
<dbReference type="PANTHER" id="PTHR48081:SF3">
    <property type="entry name" value="ALPHA_BETA HYDROLASE FOLD-3 DOMAIN-CONTAINING PROTEIN"/>
    <property type="match status" value="1"/>
</dbReference>
<dbReference type="InterPro" id="IPR050300">
    <property type="entry name" value="GDXG_lipolytic_enzyme"/>
</dbReference>
<feature type="domain" description="Alpha/beta hydrolase fold-3" evidence="3">
    <location>
        <begin position="42"/>
        <end position="151"/>
    </location>
</feature>
<evidence type="ECO:0000256" key="1">
    <source>
        <dbReference type="ARBA" id="ARBA00022801"/>
    </source>
</evidence>
<dbReference type="OrthoDB" id="408631at2759"/>
<dbReference type="RefSeq" id="XP_025375934.1">
    <property type="nucleotide sequence ID" value="XM_025525265.1"/>
</dbReference>
<dbReference type="STRING" id="215250.A0A316YI38"/>
<dbReference type="SUPFAM" id="SSF53474">
    <property type="entry name" value="alpha/beta-Hydrolases"/>
    <property type="match status" value="1"/>
</dbReference>
<gene>
    <name evidence="4" type="ORF">FA10DRAFT_303666</name>
</gene>
<evidence type="ECO:0000313" key="4">
    <source>
        <dbReference type="EMBL" id="PWN88736.1"/>
    </source>
</evidence>
<name>A0A316YI38_9BASI</name>
<protein>
    <submittedName>
        <fullName evidence="4">Alpha/beta-hydrolase</fullName>
    </submittedName>
</protein>
<feature type="domain" description="Peptidase S9 prolyl oligopeptidase catalytic" evidence="2">
    <location>
        <begin position="257"/>
        <end position="346"/>
    </location>
</feature>
<dbReference type="GeneID" id="37047181"/>
<keyword evidence="5" id="KW-1185">Reference proteome</keyword>
<dbReference type="GO" id="GO:0008236">
    <property type="term" value="F:serine-type peptidase activity"/>
    <property type="evidence" value="ECO:0007669"/>
    <property type="project" value="InterPro"/>
</dbReference>
<dbReference type="Proteomes" id="UP000245768">
    <property type="component" value="Unassembled WGS sequence"/>
</dbReference>
<dbReference type="InParanoid" id="A0A316YI38"/>
<evidence type="ECO:0000259" key="2">
    <source>
        <dbReference type="Pfam" id="PF00326"/>
    </source>
</evidence>
<dbReference type="EMBL" id="KZ819638">
    <property type="protein sequence ID" value="PWN88736.1"/>
    <property type="molecule type" value="Genomic_DNA"/>
</dbReference>
<dbReference type="InterPro" id="IPR001375">
    <property type="entry name" value="Peptidase_S9_cat"/>
</dbReference>
<evidence type="ECO:0000313" key="5">
    <source>
        <dbReference type="Proteomes" id="UP000245768"/>
    </source>
</evidence>
<accession>A0A316YI38</accession>
<organism evidence="4 5">
    <name type="scientific">Acaromyces ingoldii</name>
    <dbReference type="NCBI Taxonomy" id="215250"/>
    <lineage>
        <taxon>Eukaryota</taxon>
        <taxon>Fungi</taxon>
        <taxon>Dikarya</taxon>
        <taxon>Basidiomycota</taxon>
        <taxon>Ustilaginomycotina</taxon>
        <taxon>Exobasidiomycetes</taxon>
        <taxon>Exobasidiales</taxon>
        <taxon>Cryptobasidiaceae</taxon>
        <taxon>Acaromyces</taxon>
    </lineage>
</organism>
<dbReference type="PANTHER" id="PTHR48081">
    <property type="entry name" value="AB HYDROLASE SUPERFAMILY PROTEIN C4A8.06C"/>
    <property type="match status" value="1"/>
</dbReference>
<evidence type="ECO:0000259" key="3">
    <source>
        <dbReference type="Pfam" id="PF07859"/>
    </source>
</evidence>
<dbReference type="AlphaFoldDB" id="A0A316YI38"/>